<dbReference type="InterPro" id="IPR005046">
    <property type="entry name" value="DUF285"/>
</dbReference>
<proteinExistence type="predicted"/>
<dbReference type="Proteomes" id="UP001288320">
    <property type="component" value="Unassembled WGS sequence"/>
</dbReference>
<dbReference type="AlphaFoldDB" id="A0AAW9HMI3"/>
<gene>
    <name evidence="1" type="ORF">R6G74_09375</name>
</gene>
<reference evidence="1" key="1">
    <citation type="submission" date="2023-10" db="EMBL/GenBank/DDBJ databases">
        <title>Whole Genome based description of the genera Actinobaculum and Actinotignum reveals a complex phylogenetic relationship within the species included in the genus Actinotignum.</title>
        <authorList>
            <person name="Jensen C.S."/>
            <person name="Dargis R."/>
            <person name="Kemp M."/>
            <person name="Christensen J.J."/>
        </authorList>
    </citation>
    <scope>NUCLEOTIDE SEQUENCE</scope>
    <source>
        <strain evidence="1">SLA_B245</strain>
    </source>
</reference>
<sequence>MDLKKQHCATQGKAEPRKILFAPKEGSDIIFPADSSILFQGCFNAEIYFPPYGINTSGVTNMRGMFAQTHRANPEVSNWDVSNCTNFTQMFWEAGANPDVSRWKPNTKANFRWMFRDAENITIIDISNWTFDEAGTYQNSKKAEFAFWTRGRTVFRLKGKQFAQLQSQTRGIGFQDIRYEVVEEANPSGEENIILTGIQGRDLNYLFSIRSDFSKYQDDAIYLIRRVCQVVCV</sequence>
<name>A0AAW9HMI3_9ACTO</name>
<dbReference type="RefSeq" id="WP_087071226.1">
    <property type="nucleotide sequence ID" value="NZ_CAUPFC010000014.1"/>
</dbReference>
<dbReference type="Pfam" id="PF03382">
    <property type="entry name" value="DUF285"/>
    <property type="match status" value="1"/>
</dbReference>
<organism evidence="1 2">
    <name type="scientific">Actinotignum timonense</name>
    <dbReference type="NCBI Taxonomy" id="1870995"/>
    <lineage>
        <taxon>Bacteria</taxon>
        <taxon>Bacillati</taxon>
        <taxon>Actinomycetota</taxon>
        <taxon>Actinomycetes</taxon>
        <taxon>Actinomycetales</taxon>
        <taxon>Actinomycetaceae</taxon>
        <taxon>Actinotignum</taxon>
    </lineage>
</organism>
<dbReference type="GeneID" id="92814462"/>
<comment type="caution">
    <text evidence="1">The sequence shown here is derived from an EMBL/GenBank/DDBJ whole genome shotgun (WGS) entry which is preliminary data.</text>
</comment>
<protein>
    <submittedName>
        <fullName evidence="1">BspA family leucine-rich repeat surface protein</fullName>
    </submittedName>
</protein>
<evidence type="ECO:0000313" key="2">
    <source>
        <dbReference type="Proteomes" id="UP001288320"/>
    </source>
</evidence>
<accession>A0AAW9HMI3</accession>
<dbReference type="EMBL" id="JAWNFV010000032">
    <property type="protein sequence ID" value="MDY5141515.1"/>
    <property type="molecule type" value="Genomic_DNA"/>
</dbReference>
<evidence type="ECO:0000313" key="1">
    <source>
        <dbReference type="EMBL" id="MDY5141515.1"/>
    </source>
</evidence>